<comment type="caution">
    <text evidence="3">The sequence shown here is derived from an EMBL/GenBank/DDBJ whole genome shotgun (WGS) entry which is preliminary data.</text>
</comment>
<accession>A0A4Q0P1H2</accession>
<keyword evidence="3" id="KW-0645">Protease</keyword>
<feature type="transmembrane region" description="Helical" evidence="1">
    <location>
        <begin position="7"/>
        <end position="27"/>
    </location>
</feature>
<keyword evidence="4" id="KW-1185">Reference proteome</keyword>
<dbReference type="InterPro" id="IPR052710">
    <property type="entry name" value="CAAX_protease"/>
</dbReference>
<feature type="transmembrane region" description="Helical" evidence="1">
    <location>
        <begin position="116"/>
        <end position="139"/>
    </location>
</feature>
<feature type="domain" description="CAAX prenyl protease 2/Lysostaphin resistance protein A-like" evidence="2">
    <location>
        <begin position="117"/>
        <end position="213"/>
    </location>
</feature>
<proteinExistence type="predicted"/>
<dbReference type="PANTHER" id="PTHR36435:SF1">
    <property type="entry name" value="CAAX AMINO TERMINAL PROTEASE FAMILY PROTEIN"/>
    <property type="match status" value="1"/>
</dbReference>
<protein>
    <submittedName>
        <fullName evidence="3">CAAX prenyl protease-like protein</fullName>
    </submittedName>
</protein>
<gene>
    <name evidence="3" type="ORF">DSM00_3068</name>
</gene>
<dbReference type="GO" id="GO:0080120">
    <property type="term" value="P:CAAX-box protein maturation"/>
    <property type="evidence" value="ECO:0007669"/>
    <property type="project" value="UniProtKB-ARBA"/>
</dbReference>
<evidence type="ECO:0000313" key="3">
    <source>
        <dbReference type="EMBL" id="RXG20267.1"/>
    </source>
</evidence>
<dbReference type="RefSeq" id="WP_128758810.1">
    <property type="nucleotide sequence ID" value="NZ_QOVM01000009.1"/>
</dbReference>
<dbReference type="AlphaFoldDB" id="A0A4Q0P1H2"/>
<dbReference type="InterPro" id="IPR003675">
    <property type="entry name" value="Rce1/LyrA-like_dom"/>
</dbReference>
<keyword evidence="1" id="KW-1133">Transmembrane helix</keyword>
<dbReference type="GO" id="GO:0004175">
    <property type="term" value="F:endopeptidase activity"/>
    <property type="evidence" value="ECO:0007669"/>
    <property type="project" value="UniProtKB-ARBA"/>
</dbReference>
<dbReference type="OrthoDB" id="158986at2"/>
<keyword evidence="3" id="KW-0378">Hydrolase</keyword>
<dbReference type="Proteomes" id="UP000289238">
    <property type="component" value="Unassembled WGS sequence"/>
</dbReference>
<name>A0A4Q0P1H2_9FLAO</name>
<evidence type="ECO:0000313" key="4">
    <source>
        <dbReference type="Proteomes" id="UP000289238"/>
    </source>
</evidence>
<feature type="transmembrane region" description="Helical" evidence="1">
    <location>
        <begin position="151"/>
        <end position="171"/>
    </location>
</feature>
<dbReference type="Pfam" id="PF02517">
    <property type="entry name" value="Rce1-like"/>
    <property type="match status" value="1"/>
</dbReference>
<dbReference type="PANTHER" id="PTHR36435">
    <property type="entry name" value="SLR1288 PROTEIN"/>
    <property type="match status" value="1"/>
</dbReference>
<keyword evidence="1" id="KW-0812">Transmembrane</keyword>
<keyword evidence="1" id="KW-0472">Membrane</keyword>
<feature type="transmembrane region" description="Helical" evidence="1">
    <location>
        <begin position="39"/>
        <end position="59"/>
    </location>
</feature>
<organism evidence="3 4">
    <name type="scientific">Leeuwenhoekiella aequorea</name>
    <dbReference type="NCBI Taxonomy" id="283736"/>
    <lineage>
        <taxon>Bacteria</taxon>
        <taxon>Pseudomonadati</taxon>
        <taxon>Bacteroidota</taxon>
        <taxon>Flavobacteriia</taxon>
        <taxon>Flavobacteriales</taxon>
        <taxon>Flavobacteriaceae</taxon>
        <taxon>Leeuwenhoekiella</taxon>
    </lineage>
</organism>
<dbReference type="EMBL" id="QOVM01000009">
    <property type="protein sequence ID" value="RXG20267.1"/>
    <property type="molecule type" value="Genomic_DNA"/>
</dbReference>
<sequence>MKLQKAILHTFLFILLLEFIGLWILLIPDEMESVSLIKASHFVNSIITLVSLVFIFKWLKQSDLLKLDKPEPKYYFIALISGIGFVFFQSILNIFYHQEISSELFDYDFTLERLTSLSVISSIIFVPITEELFFRNYLLRRLIEKHKPMKAIILSSLLFAFIHVPLVSLFFEFMDFSFHHAYIAMFGGFIAGILFYKSKSIIPSIIFHIFWNLTSYIV</sequence>
<evidence type="ECO:0000259" key="2">
    <source>
        <dbReference type="Pfam" id="PF02517"/>
    </source>
</evidence>
<evidence type="ECO:0000256" key="1">
    <source>
        <dbReference type="SAM" id="Phobius"/>
    </source>
</evidence>
<reference evidence="3 4" key="1">
    <citation type="submission" date="2018-07" db="EMBL/GenBank/DDBJ databases">
        <title>Leeuwenhoekiella genomics.</title>
        <authorList>
            <person name="Tahon G."/>
            <person name="Willems A."/>
        </authorList>
    </citation>
    <scope>NUCLEOTIDE SEQUENCE [LARGE SCALE GENOMIC DNA]</scope>
    <source>
        <strain evidence="3 4">LMG 22550</strain>
    </source>
</reference>
<dbReference type="GO" id="GO:0006508">
    <property type="term" value="P:proteolysis"/>
    <property type="evidence" value="ECO:0007669"/>
    <property type="project" value="UniProtKB-KW"/>
</dbReference>
<feature type="transmembrane region" description="Helical" evidence="1">
    <location>
        <begin position="74"/>
        <end position="96"/>
    </location>
</feature>